<feature type="region of interest" description="Disordered" evidence="1">
    <location>
        <begin position="152"/>
        <end position="185"/>
    </location>
</feature>
<comment type="caution">
    <text evidence="2">The sequence shown here is derived from an EMBL/GenBank/DDBJ whole genome shotgun (WGS) entry which is preliminary data.</text>
</comment>
<evidence type="ECO:0000313" key="3">
    <source>
        <dbReference type="Proteomes" id="UP001642360"/>
    </source>
</evidence>
<dbReference type="Proteomes" id="UP001642360">
    <property type="component" value="Unassembled WGS sequence"/>
</dbReference>
<dbReference type="PANTHER" id="PTHR33738">
    <property type="entry name" value="EMB|CAB82975.1"/>
    <property type="match status" value="1"/>
</dbReference>
<dbReference type="EMBL" id="CAUOFW020005847">
    <property type="protein sequence ID" value="CAK9171820.1"/>
    <property type="molecule type" value="Genomic_DNA"/>
</dbReference>
<organism evidence="2 3">
    <name type="scientific">Ilex paraguariensis</name>
    <name type="common">yerba mate</name>
    <dbReference type="NCBI Taxonomy" id="185542"/>
    <lineage>
        <taxon>Eukaryota</taxon>
        <taxon>Viridiplantae</taxon>
        <taxon>Streptophyta</taxon>
        <taxon>Embryophyta</taxon>
        <taxon>Tracheophyta</taxon>
        <taxon>Spermatophyta</taxon>
        <taxon>Magnoliopsida</taxon>
        <taxon>eudicotyledons</taxon>
        <taxon>Gunneridae</taxon>
        <taxon>Pentapetalae</taxon>
        <taxon>asterids</taxon>
        <taxon>campanulids</taxon>
        <taxon>Aquifoliales</taxon>
        <taxon>Aquifoliaceae</taxon>
        <taxon>Ilex</taxon>
    </lineage>
</organism>
<gene>
    <name evidence="2" type="ORF">ILEXP_LOCUS41426</name>
</gene>
<accession>A0ABC8TW88</accession>
<feature type="compositionally biased region" description="Polar residues" evidence="1">
    <location>
        <begin position="153"/>
        <end position="165"/>
    </location>
</feature>
<dbReference type="PANTHER" id="PTHR33738:SF21">
    <property type="entry name" value="TPRXL"/>
    <property type="match status" value="1"/>
</dbReference>
<proteinExistence type="predicted"/>
<evidence type="ECO:0000313" key="2">
    <source>
        <dbReference type="EMBL" id="CAK9171820.1"/>
    </source>
</evidence>
<evidence type="ECO:0000256" key="1">
    <source>
        <dbReference type="SAM" id="MobiDB-lite"/>
    </source>
</evidence>
<name>A0ABC8TW88_9AQUA</name>
<feature type="region of interest" description="Disordered" evidence="1">
    <location>
        <begin position="94"/>
        <end position="136"/>
    </location>
</feature>
<feature type="compositionally biased region" description="Polar residues" evidence="1">
    <location>
        <begin position="121"/>
        <end position="130"/>
    </location>
</feature>
<dbReference type="AlphaFoldDB" id="A0ABC8TW88"/>
<sequence length="203" mass="21796">MCDGGRESERERVVMGALNDCTWRWLGTSINRGSFVRWLTKKAKVTENMENRKQVGGSSSSFTVDLFGPKDTSSSSSSSTGLFGSVFGPPSTGLGRDSSHCVSTGSSKKPDLGGQYGNAKHGTTGSSTQRNKGESAEPCYFSSSIYYGGQEVYSPNSQTTGSQQVFKKDDEHDDPNGNNGNGASRGNWWKGMIVVELLIKGHL</sequence>
<protein>
    <submittedName>
        <fullName evidence="2">Uncharacterized protein</fullName>
    </submittedName>
</protein>
<keyword evidence="3" id="KW-1185">Reference proteome</keyword>
<reference evidence="2 3" key="1">
    <citation type="submission" date="2024-02" db="EMBL/GenBank/DDBJ databases">
        <authorList>
            <person name="Vignale AGUSTIN F."/>
            <person name="Sosa J E."/>
            <person name="Modenutti C."/>
        </authorList>
    </citation>
    <scope>NUCLEOTIDE SEQUENCE [LARGE SCALE GENOMIC DNA]</scope>
</reference>